<evidence type="ECO:0000313" key="3">
    <source>
        <dbReference type="Proteomes" id="UP000593765"/>
    </source>
</evidence>
<dbReference type="KEGG" id="hbs:IPV69_03775"/>
<evidence type="ECO:0000313" key="2">
    <source>
        <dbReference type="EMBL" id="QOV90496.1"/>
    </source>
</evidence>
<accession>A0A7M2WYE7</accession>
<organism evidence="2 3">
    <name type="scientific">Humisphaera borealis</name>
    <dbReference type="NCBI Taxonomy" id="2807512"/>
    <lineage>
        <taxon>Bacteria</taxon>
        <taxon>Pseudomonadati</taxon>
        <taxon>Planctomycetota</taxon>
        <taxon>Phycisphaerae</taxon>
        <taxon>Tepidisphaerales</taxon>
        <taxon>Tepidisphaeraceae</taxon>
        <taxon>Humisphaera</taxon>
    </lineage>
</organism>
<keyword evidence="1" id="KW-0812">Transmembrane</keyword>
<feature type="transmembrane region" description="Helical" evidence="1">
    <location>
        <begin position="24"/>
        <end position="46"/>
    </location>
</feature>
<dbReference type="AlphaFoldDB" id="A0A7M2WYE7"/>
<keyword evidence="1" id="KW-0472">Membrane</keyword>
<keyword evidence="3" id="KW-1185">Reference proteome</keyword>
<protein>
    <submittedName>
        <fullName evidence="2">Uncharacterized protein</fullName>
    </submittedName>
</protein>
<sequence>MVELFQAKLDAANDSSVATMTFRLSTWIATLAVTFLFYATWIWLISRKLETFVMAGMSAPVPCRTSELLILGIWAATGYLAALAGWWIIQRTLRRSPGHCSSCGTRLGVTGRRCARCGVGR</sequence>
<keyword evidence="1" id="KW-1133">Transmembrane helix</keyword>
<evidence type="ECO:0000256" key="1">
    <source>
        <dbReference type="SAM" id="Phobius"/>
    </source>
</evidence>
<gene>
    <name evidence="2" type="ORF">IPV69_03775</name>
</gene>
<name>A0A7M2WYE7_9BACT</name>
<proteinExistence type="predicted"/>
<reference evidence="2 3" key="1">
    <citation type="submission" date="2020-10" db="EMBL/GenBank/DDBJ databases">
        <title>Wide distribution of Phycisphaera-like planctomycetes from WD2101 soil group in peatlands and genome analysis of the first cultivated representative.</title>
        <authorList>
            <person name="Dedysh S.N."/>
            <person name="Beletsky A.V."/>
            <person name="Ivanova A."/>
            <person name="Kulichevskaya I.S."/>
            <person name="Suzina N.E."/>
            <person name="Philippov D.A."/>
            <person name="Rakitin A.L."/>
            <person name="Mardanov A.V."/>
            <person name="Ravin N.V."/>
        </authorList>
    </citation>
    <scope>NUCLEOTIDE SEQUENCE [LARGE SCALE GENOMIC DNA]</scope>
    <source>
        <strain evidence="2 3">M1803</strain>
    </source>
</reference>
<dbReference type="RefSeq" id="WP_206293583.1">
    <property type="nucleotide sequence ID" value="NZ_CP063458.1"/>
</dbReference>
<dbReference type="Proteomes" id="UP000593765">
    <property type="component" value="Chromosome"/>
</dbReference>
<feature type="transmembrane region" description="Helical" evidence="1">
    <location>
        <begin position="67"/>
        <end position="89"/>
    </location>
</feature>
<dbReference type="EMBL" id="CP063458">
    <property type="protein sequence ID" value="QOV90496.1"/>
    <property type="molecule type" value="Genomic_DNA"/>
</dbReference>